<dbReference type="Pfam" id="PF05400">
    <property type="entry name" value="FliT"/>
    <property type="match status" value="1"/>
</dbReference>
<dbReference type="Proteomes" id="UP000295129">
    <property type="component" value="Unassembled WGS sequence"/>
</dbReference>
<keyword evidence="2" id="KW-0963">Cytoplasm</keyword>
<evidence type="ECO:0000256" key="4">
    <source>
        <dbReference type="ARBA" id="ARBA00023186"/>
    </source>
</evidence>
<evidence type="ECO:0000313" key="6">
    <source>
        <dbReference type="EMBL" id="TDN48383.1"/>
    </source>
</evidence>
<evidence type="ECO:0000256" key="3">
    <source>
        <dbReference type="ARBA" id="ARBA00022795"/>
    </source>
</evidence>
<keyword evidence="7" id="KW-1185">Reference proteome</keyword>
<sequence length="108" mass="12101">MSALQHFQAMAECAAQMREAAVAHDWDKLTALEKDLAAMRDTARANIDPAGITDAAERETILGLLQQILDDEVTIRSHADPWMESTRKWLAQANRGKAMKNAYSRLDF</sequence>
<accession>A0A4R6DTL3</accession>
<dbReference type="InterPro" id="IPR008622">
    <property type="entry name" value="FliT"/>
</dbReference>
<evidence type="ECO:0000256" key="5">
    <source>
        <dbReference type="ARBA" id="ARBA00093797"/>
    </source>
</evidence>
<comment type="subcellular location">
    <subcellularLocation>
        <location evidence="1">Cytoplasm</location>
        <location evidence="1">Cytosol</location>
    </subcellularLocation>
</comment>
<dbReference type="GO" id="GO:0044781">
    <property type="term" value="P:bacterial-type flagellum organization"/>
    <property type="evidence" value="ECO:0007669"/>
    <property type="project" value="UniProtKB-KW"/>
</dbReference>
<keyword evidence="6" id="KW-0969">Cilium</keyword>
<gene>
    <name evidence="6" type="ORF">C7389_11549</name>
</gene>
<dbReference type="EMBL" id="SNVV01000015">
    <property type="protein sequence ID" value="TDN48383.1"/>
    <property type="molecule type" value="Genomic_DNA"/>
</dbReference>
<comment type="caution">
    <text evidence="6">The sequence shown here is derived from an EMBL/GenBank/DDBJ whole genome shotgun (WGS) entry which is preliminary data.</text>
</comment>
<dbReference type="Gene3D" id="1.20.58.380">
    <property type="entry name" value="Flagellar protein flit"/>
    <property type="match status" value="1"/>
</dbReference>
<organism evidence="6 7">
    <name type="scientific">Azoarcus indigens</name>
    <dbReference type="NCBI Taxonomy" id="29545"/>
    <lineage>
        <taxon>Bacteria</taxon>
        <taxon>Pseudomonadati</taxon>
        <taxon>Pseudomonadota</taxon>
        <taxon>Betaproteobacteria</taxon>
        <taxon>Rhodocyclales</taxon>
        <taxon>Zoogloeaceae</taxon>
        <taxon>Azoarcus</taxon>
    </lineage>
</organism>
<dbReference type="OrthoDB" id="8527993at2"/>
<proteinExistence type="predicted"/>
<evidence type="ECO:0000256" key="1">
    <source>
        <dbReference type="ARBA" id="ARBA00004514"/>
    </source>
</evidence>
<evidence type="ECO:0000256" key="2">
    <source>
        <dbReference type="ARBA" id="ARBA00022490"/>
    </source>
</evidence>
<protein>
    <recommendedName>
        <fullName evidence="5">Flagellar protein FliT</fullName>
    </recommendedName>
</protein>
<keyword evidence="6" id="KW-0282">Flagellum</keyword>
<evidence type="ECO:0000313" key="7">
    <source>
        <dbReference type="Proteomes" id="UP000295129"/>
    </source>
</evidence>
<dbReference type="AlphaFoldDB" id="A0A4R6DTL3"/>
<dbReference type="RefSeq" id="WP_133593496.1">
    <property type="nucleotide sequence ID" value="NZ_SNVV01000015.1"/>
</dbReference>
<keyword evidence="3" id="KW-1005">Bacterial flagellum biogenesis</keyword>
<keyword evidence="4" id="KW-0143">Chaperone</keyword>
<keyword evidence="6" id="KW-0966">Cell projection</keyword>
<reference evidence="6 7" key="1">
    <citation type="submission" date="2019-03" db="EMBL/GenBank/DDBJ databases">
        <title>Genomic Encyclopedia of Type Strains, Phase IV (KMG-IV): sequencing the most valuable type-strain genomes for metagenomic binning, comparative biology and taxonomic classification.</title>
        <authorList>
            <person name="Goeker M."/>
        </authorList>
    </citation>
    <scope>NUCLEOTIDE SEQUENCE [LARGE SCALE GENOMIC DNA]</scope>
    <source>
        <strain evidence="6 7">DSM 12121</strain>
    </source>
</reference>
<name>A0A4R6DTL3_9RHOO</name>